<evidence type="ECO:0000313" key="7">
    <source>
        <dbReference type="EMBL" id="RSH77463.1"/>
    </source>
</evidence>
<reference evidence="7 8" key="1">
    <citation type="submission" date="2018-11" db="EMBL/GenBank/DDBJ databases">
        <title>Genome sequence of Apiotrichum porosum DSM 27194.</title>
        <authorList>
            <person name="Aliyu H."/>
            <person name="Gorte O."/>
            <person name="Ochsenreither K."/>
        </authorList>
    </citation>
    <scope>NUCLEOTIDE SEQUENCE [LARGE SCALE GENOMIC DNA]</scope>
    <source>
        <strain evidence="7 8">DSM 27194</strain>
    </source>
</reference>
<protein>
    <recommendedName>
        <fullName evidence="9">Transcription factor domain-containing protein</fullName>
    </recommendedName>
</protein>
<organism evidence="7 8">
    <name type="scientific">Apiotrichum porosum</name>
    <dbReference type="NCBI Taxonomy" id="105984"/>
    <lineage>
        <taxon>Eukaryota</taxon>
        <taxon>Fungi</taxon>
        <taxon>Dikarya</taxon>
        <taxon>Basidiomycota</taxon>
        <taxon>Agaricomycotina</taxon>
        <taxon>Tremellomycetes</taxon>
        <taxon>Trichosporonales</taxon>
        <taxon>Trichosporonaceae</taxon>
        <taxon>Apiotrichum</taxon>
    </lineage>
</organism>
<keyword evidence="8" id="KW-1185">Reference proteome</keyword>
<dbReference type="OrthoDB" id="2581860at2759"/>
<evidence type="ECO:0008006" key="9">
    <source>
        <dbReference type="Google" id="ProtNLM"/>
    </source>
</evidence>
<gene>
    <name evidence="7" type="ORF">EHS24_003435</name>
</gene>
<dbReference type="AlphaFoldDB" id="A0A427XFD5"/>
<dbReference type="EMBL" id="RSCE01000016">
    <property type="protein sequence ID" value="RSH77463.1"/>
    <property type="molecule type" value="Genomic_DNA"/>
</dbReference>
<dbReference type="RefSeq" id="XP_028472610.1">
    <property type="nucleotide sequence ID" value="XM_028619114.1"/>
</dbReference>
<dbReference type="PANTHER" id="PTHR31845:SF17">
    <property type="entry name" value="ZN(II)2CYS6 TRANSCRIPTION FACTOR (EUROFUNG)"/>
    <property type="match status" value="1"/>
</dbReference>
<keyword evidence="4" id="KW-0804">Transcription</keyword>
<accession>A0A427XFD5</accession>
<name>A0A427XFD5_9TREE</name>
<evidence type="ECO:0000256" key="4">
    <source>
        <dbReference type="ARBA" id="ARBA00023163"/>
    </source>
</evidence>
<dbReference type="Proteomes" id="UP000279236">
    <property type="component" value="Unassembled WGS sequence"/>
</dbReference>
<dbReference type="InterPro" id="IPR051089">
    <property type="entry name" value="prtT"/>
</dbReference>
<proteinExistence type="predicted"/>
<dbReference type="PANTHER" id="PTHR31845">
    <property type="entry name" value="FINGER DOMAIN PROTEIN, PUTATIVE-RELATED"/>
    <property type="match status" value="1"/>
</dbReference>
<dbReference type="GO" id="GO:0000976">
    <property type="term" value="F:transcription cis-regulatory region binding"/>
    <property type="evidence" value="ECO:0007669"/>
    <property type="project" value="TreeGrafter"/>
</dbReference>
<keyword evidence="2" id="KW-0805">Transcription regulation</keyword>
<evidence type="ECO:0000256" key="1">
    <source>
        <dbReference type="ARBA" id="ARBA00004123"/>
    </source>
</evidence>
<dbReference type="GO" id="GO:0000981">
    <property type="term" value="F:DNA-binding transcription factor activity, RNA polymerase II-specific"/>
    <property type="evidence" value="ECO:0007669"/>
    <property type="project" value="TreeGrafter"/>
</dbReference>
<dbReference type="GeneID" id="39587978"/>
<keyword evidence="5" id="KW-0539">Nucleus</keyword>
<evidence type="ECO:0000313" key="8">
    <source>
        <dbReference type="Proteomes" id="UP000279236"/>
    </source>
</evidence>
<dbReference type="STRING" id="105984.A0A427XFD5"/>
<sequence length="587" mass="64674">MLSVLAGVATQEPSRPGPAGEEPFDRERFLAKFQQPASTLDSDPYGGVAVLEEGLNELYKSESFNSQPGDDVVQSRVDHPRLDNAPQCDVVASGILVENELHNLMNVYWTRIQPVGRALDPSIHTTAYLRSQSALLTTTVLWIASQSLPVSGHVNSLVARLEAHIETLLAVINKQGLQSIEICLAHTMLCLFIGSHQLDRTWGFTSKAIAMAVELRLDMSPPPSWALAPSPHHSATTVALTRNVQRLWCRLIDWDRGCAFIRGRRPLLREPAHMDQAFLLDWCRQPEALPSDPAAVGCCLFLDVVLQLQLMAARQLVQQDKNFDFDTYRATIDRALGEWRDTWITLFTEQDRHRSLFDLDGMRLVLLMMPYEYDLIHHRVPTVSDSCSEVCITSALTILTRALPIISGTDPVLKVGSLYTYRYYRTAYAGLTALRMINTAPRTRDADVYLLSIVAAVARRLIDLRLHANITSITNLLGRPLLRAARKLAAARLHTGNGGSRPAEGADSTVSGAMSTDPLALDLVGAGEDGQQLLDAMGQFPGWSLSTLLFPGLNEGVFDMLDPLGFGRQEVEFGRPGDGSTPFVLGS</sequence>
<evidence type="ECO:0000256" key="5">
    <source>
        <dbReference type="ARBA" id="ARBA00023242"/>
    </source>
</evidence>
<evidence type="ECO:0000256" key="3">
    <source>
        <dbReference type="ARBA" id="ARBA00023125"/>
    </source>
</evidence>
<evidence type="ECO:0000256" key="2">
    <source>
        <dbReference type="ARBA" id="ARBA00023015"/>
    </source>
</evidence>
<keyword evidence="3" id="KW-0238">DNA-binding</keyword>
<comment type="caution">
    <text evidence="7">The sequence shown here is derived from an EMBL/GenBank/DDBJ whole genome shotgun (WGS) entry which is preliminary data.</text>
</comment>
<evidence type="ECO:0000256" key="6">
    <source>
        <dbReference type="SAM" id="MobiDB-lite"/>
    </source>
</evidence>
<dbReference type="GO" id="GO:0005634">
    <property type="term" value="C:nucleus"/>
    <property type="evidence" value="ECO:0007669"/>
    <property type="project" value="UniProtKB-SubCell"/>
</dbReference>
<dbReference type="CDD" id="cd12148">
    <property type="entry name" value="fungal_TF_MHR"/>
    <property type="match status" value="1"/>
</dbReference>
<comment type="subcellular location">
    <subcellularLocation>
        <location evidence="1">Nucleus</location>
    </subcellularLocation>
</comment>
<feature type="region of interest" description="Disordered" evidence="6">
    <location>
        <begin position="1"/>
        <end position="25"/>
    </location>
</feature>